<dbReference type="RefSeq" id="WP_190362360.1">
    <property type="nucleotide sequence ID" value="NZ_VTFH01000001.1"/>
</dbReference>
<evidence type="ECO:0000313" key="1">
    <source>
        <dbReference type="EMBL" id="KAA8563250.1"/>
    </source>
</evidence>
<gene>
    <name evidence="1" type="ORF">FX985_03318</name>
</gene>
<comment type="caution">
    <text evidence="1">The sequence shown here is derived from an EMBL/GenBank/DDBJ whole genome shotgun (WGS) entry which is preliminary data.</text>
</comment>
<accession>A0A5M9J446</accession>
<protein>
    <submittedName>
        <fullName evidence="1">Uncharacterized protein</fullName>
    </submittedName>
</protein>
<proteinExistence type="predicted"/>
<organism evidence="1 2">
    <name type="scientific">Pseudomonas extremaustralis</name>
    <dbReference type="NCBI Taxonomy" id="359110"/>
    <lineage>
        <taxon>Bacteria</taxon>
        <taxon>Pseudomonadati</taxon>
        <taxon>Pseudomonadota</taxon>
        <taxon>Gammaproteobacteria</taxon>
        <taxon>Pseudomonadales</taxon>
        <taxon>Pseudomonadaceae</taxon>
        <taxon>Pseudomonas</taxon>
    </lineage>
</organism>
<dbReference type="Proteomes" id="UP000323425">
    <property type="component" value="Unassembled WGS sequence"/>
</dbReference>
<dbReference type="EMBL" id="VTFH01000001">
    <property type="protein sequence ID" value="KAA8563250.1"/>
    <property type="molecule type" value="Genomic_DNA"/>
</dbReference>
<evidence type="ECO:0000313" key="2">
    <source>
        <dbReference type="Proteomes" id="UP000323425"/>
    </source>
</evidence>
<reference evidence="1 2" key="1">
    <citation type="journal article" date="2018" name="Plant Biotechnol. Rep.">
        <title>Diversity and antifungal activity of endophytic bacteria associated with Panax ginseng seedlings.</title>
        <authorList>
            <person name="Park J.M."/>
            <person name="Hong C.E."/>
            <person name="Jo S.H."/>
        </authorList>
    </citation>
    <scope>NUCLEOTIDE SEQUENCE [LARGE SCALE GENOMIC DNA]</scope>
    <source>
        <strain evidence="1 2">PgKB38</strain>
    </source>
</reference>
<sequence length="52" mass="6149">MIRQYRFSELMARLTNEEWTVIQDDRGNFVFNAGCLQRTPVVISDYLEVGHE</sequence>
<name>A0A5M9J446_9PSED</name>
<dbReference type="AlphaFoldDB" id="A0A5M9J446"/>